<dbReference type="STRING" id="76731.RD2015_3300"/>
<dbReference type="Pfam" id="PF13746">
    <property type="entry name" value="Fer4_18"/>
    <property type="match status" value="1"/>
</dbReference>
<dbReference type="KEGG" id="rdp:RD2015_3300"/>
<dbReference type="NCBIfam" id="TIGR02745">
    <property type="entry name" value="ccoG_rdxA_fixG"/>
    <property type="match status" value="1"/>
</dbReference>
<evidence type="ECO:0000256" key="5">
    <source>
        <dbReference type="ARBA" id="ARBA00023004"/>
    </source>
</evidence>
<evidence type="ECO:0000313" key="7">
    <source>
        <dbReference type="EMBL" id="ALV07758.1"/>
    </source>
</evidence>
<dbReference type="GO" id="GO:0046872">
    <property type="term" value="F:metal ion binding"/>
    <property type="evidence" value="ECO:0007669"/>
    <property type="project" value="UniProtKB-KW"/>
</dbReference>
<dbReference type="InterPro" id="IPR014116">
    <property type="entry name" value="Cyt_c_oxidase_cbb3_FixG"/>
</dbReference>
<dbReference type="PROSITE" id="PS00198">
    <property type="entry name" value="4FE4S_FER_1"/>
    <property type="match status" value="1"/>
</dbReference>
<dbReference type="EMBL" id="CP013729">
    <property type="protein sequence ID" value="ALV07758.1"/>
    <property type="molecule type" value="Genomic_DNA"/>
</dbReference>
<dbReference type="PATRIC" id="fig|76731.3.peg.3380"/>
<dbReference type="InterPro" id="IPR017896">
    <property type="entry name" value="4Fe4S_Fe-S-bd"/>
</dbReference>
<evidence type="ECO:0000256" key="4">
    <source>
        <dbReference type="ARBA" id="ARBA00022982"/>
    </source>
</evidence>
<dbReference type="Pfam" id="PF12801">
    <property type="entry name" value="Fer4_5"/>
    <property type="match status" value="1"/>
</dbReference>
<dbReference type="InterPro" id="IPR009051">
    <property type="entry name" value="Helical_ferredxn"/>
</dbReference>
<evidence type="ECO:0000256" key="2">
    <source>
        <dbReference type="ARBA" id="ARBA00022485"/>
    </source>
</evidence>
<dbReference type="Gene3D" id="2.60.40.10">
    <property type="entry name" value="Immunoglobulins"/>
    <property type="match status" value="1"/>
</dbReference>
<protein>
    <submittedName>
        <fullName evidence="7">Cytochrome C oxidase</fullName>
    </submittedName>
</protein>
<keyword evidence="6" id="KW-0411">Iron-sulfur</keyword>
<sequence length="478" mass="53878">MNKPLAEPELQTVSLYAAQPKIYPRAVHGWFAVWRWALVFLTQAVFYGMPWWNWNGRQAVLFDLEARRFFIFDLVLYPQDLVYLTALLLISAYALFLFTAVAGRLWCGYACPQTVYTEIFLWIERHTEGDRAARIRLDRSDLSVEKVLRKSAKHGGWLAVSLWTGFTFVGYFTPIRTLGDATLHGLLGGWQTFWILFYSLATYGNAGFLREQVCKYMCPYARFQSAMFDKDTLVISYDPARGEPRGPRSKKLGVADLSSANVGSCVDCKQCVQVCPTGIDIRNGLQYECIGCAACIDACNGVMDSFEYPRGLIRYATQNGMQKGWTSAQQWRRVFRPRVMIYSVILWLLAAAMVWSLATRLPFRADVVRDRAALARQVEDGYIENVYRLQLMNASGDTLRLRLEVSGLDTAAFSSAQAVHTLAPAEARWVTVALRVPPETAGQLSAGAHPLQFRIQQVLPDGAPGRVLVEKSTFVIPR</sequence>
<dbReference type="InterPro" id="IPR051684">
    <property type="entry name" value="Electron_Trans/Redox"/>
</dbReference>
<dbReference type="OrthoDB" id="9811700at2"/>
<evidence type="ECO:0000256" key="1">
    <source>
        <dbReference type="ARBA" id="ARBA00022448"/>
    </source>
</evidence>
<name>A0A0U3L8X3_9BURK</name>
<dbReference type="Proteomes" id="UP000060699">
    <property type="component" value="Chromosome"/>
</dbReference>
<dbReference type="PROSITE" id="PS51379">
    <property type="entry name" value="4FE4S_FER_2"/>
    <property type="match status" value="1"/>
</dbReference>
<dbReference type="Pfam" id="PF11614">
    <property type="entry name" value="FixG_C"/>
    <property type="match status" value="1"/>
</dbReference>
<dbReference type="AlphaFoldDB" id="A0A0U3L8X3"/>
<dbReference type="InterPro" id="IPR017900">
    <property type="entry name" value="4Fe4S_Fe_S_CS"/>
</dbReference>
<accession>A0A0U3L8X3</accession>
<dbReference type="PANTHER" id="PTHR30176:SF3">
    <property type="entry name" value="FERREDOXIN-TYPE PROTEIN NAPH"/>
    <property type="match status" value="1"/>
</dbReference>
<keyword evidence="5" id="KW-0408">Iron</keyword>
<evidence type="ECO:0000256" key="3">
    <source>
        <dbReference type="ARBA" id="ARBA00022723"/>
    </source>
</evidence>
<keyword evidence="2" id="KW-0004">4Fe-4S</keyword>
<evidence type="ECO:0000256" key="6">
    <source>
        <dbReference type="ARBA" id="ARBA00023014"/>
    </source>
</evidence>
<keyword evidence="4" id="KW-0249">Electron transport</keyword>
<keyword evidence="8" id="KW-1185">Reference proteome</keyword>
<dbReference type="InterPro" id="IPR013783">
    <property type="entry name" value="Ig-like_fold"/>
</dbReference>
<dbReference type="GO" id="GO:0051539">
    <property type="term" value="F:4 iron, 4 sulfur cluster binding"/>
    <property type="evidence" value="ECO:0007669"/>
    <property type="project" value="UniProtKB-KW"/>
</dbReference>
<keyword evidence="1" id="KW-0813">Transport</keyword>
<gene>
    <name evidence="7" type="ORF">RD2015_3300</name>
</gene>
<evidence type="ECO:0000313" key="8">
    <source>
        <dbReference type="Proteomes" id="UP000060699"/>
    </source>
</evidence>
<dbReference type="Gene3D" id="1.10.1060.10">
    <property type="entry name" value="Alpha-helical ferredoxin"/>
    <property type="match status" value="1"/>
</dbReference>
<organism evidence="7 8">
    <name type="scientific">Roseateles depolymerans</name>
    <dbReference type="NCBI Taxonomy" id="76731"/>
    <lineage>
        <taxon>Bacteria</taxon>
        <taxon>Pseudomonadati</taxon>
        <taxon>Pseudomonadota</taxon>
        <taxon>Betaproteobacteria</taxon>
        <taxon>Burkholderiales</taxon>
        <taxon>Sphaerotilaceae</taxon>
        <taxon>Roseateles</taxon>
    </lineage>
</organism>
<dbReference type="SUPFAM" id="SSF54862">
    <property type="entry name" value="4Fe-4S ferredoxins"/>
    <property type="match status" value="1"/>
</dbReference>
<keyword evidence="3" id="KW-0479">Metal-binding</keyword>
<dbReference type="GO" id="GO:0005886">
    <property type="term" value="C:plasma membrane"/>
    <property type="evidence" value="ECO:0007669"/>
    <property type="project" value="TreeGrafter"/>
</dbReference>
<reference evidence="7 8" key="1">
    <citation type="submission" date="2015-12" db="EMBL/GenBank/DDBJ databases">
        <title>Complete genome of Roseateles depolymerans KCTC 42856.</title>
        <authorList>
            <person name="Kim K.M."/>
        </authorList>
    </citation>
    <scope>NUCLEOTIDE SEQUENCE [LARGE SCALE GENOMIC DNA]</scope>
    <source>
        <strain evidence="7 8">KCTC 42856</strain>
    </source>
</reference>
<dbReference type="RefSeq" id="WP_058935820.1">
    <property type="nucleotide sequence ID" value="NZ_CP013729.1"/>
</dbReference>
<dbReference type="InterPro" id="IPR032879">
    <property type="entry name" value="FixG_C"/>
</dbReference>
<dbReference type="PANTHER" id="PTHR30176">
    <property type="entry name" value="FERREDOXIN-TYPE PROTEIN NAPH"/>
    <property type="match status" value="1"/>
</dbReference>
<proteinExistence type="predicted"/>